<comment type="caution">
    <text evidence="4">The sequence shown here is derived from an EMBL/GenBank/DDBJ whole genome shotgun (WGS) entry which is preliminary data.</text>
</comment>
<dbReference type="AlphaFoldDB" id="A0AAE0KKN5"/>
<sequence length="347" mass="39545">MADLAPGFLDFWRRWLKNSKTKPGSPPDADMEMTAEAGGSQPQDLTDDTSEGFWIASDNFDGFPPGWPLLARQQNYYHNGSLHRRFGALHERVLMYEEVTLSSLEQQLLELDKKDDGNASDRSKLRSLSPAQMRSGGKDIERVCEKDELIQEIKIRLKNYFESILQGKELRQLPRVSGGEIVNLYYNARDGHGLDREAMRFLRECEDFVTPRTERLHNRLEWLIFGDLEGKQWYKRLLLRPFVASKVNSDKTTMAQRIPQLRVKLVLTVLVVLISSVILLSPVLILYFSNATKAWSAGVVLLFVLVFTTIMATLPNMKIDTIFIALSAYMAVMVTFLANFQGGQCQC</sequence>
<feature type="domain" description="DUF6594" evidence="3">
    <location>
        <begin position="67"/>
        <end position="334"/>
    </location>
</feature>
<feature type="transmembrane region" description="Helical" evidence="2">
    <location>
        <begin position="294"/>
        <end position="314"/>
    </location>
</feature>
<keyword evidence="5" id="KW-1185">Reference proteome</keyword>
<reference evidence="4" key="2">
    <citation type="submission" date="2023-06" db="EMBL/GenBank/DDBJ databases">
        <authorList>
            <consortium name="Lawrence Berkeley National Laboratory"/>
            <person name="Haridas S."/>
            <person name="Hensen N."/>
            <person name="Bonometti L."/>
            <person name="Westerberg I."/>
            <person name="Brannstrom I.O."/>
            <person name="Guillou S."/>
            <person name="Cros-Aarteil S."/>
            <person name="Calhoun S."/>
            <person name="Kuo A."/>
            <person name="Mondo S."/>
            <person name="Pangilinan J."/>
            <person name="Riley R."/>
            <person name="LaButti K."/>
            <person name="Andreopoulos B."/>
            <person name="Lipzen A."/>
            <person name="Chen C."/>
            <person name="Yanf M."/>
            <person name="Daum C."/>
            <person name="Ng V."/>
            <person name="Clum A."/>
            <person name="Steindorff A."/>
            <person name="Ohm R."/>
            <person name="Martin F."/>
            <person name="Silar P."/>
            <person name="Natvig D."/>
            <person name="Lalanne C."/>
            <person name="Gautier V."/>
            <person name="Ament-velasquez S.L."/>
            <person name="Kruys A."/>
            <person name="Hutchinson M.I."/>
            <person name="Powell A.J."/>
            <person name="Barry K."/>
            <person name="Miller A.N."/>
            <person name="Grigoriev I.V."/>
            <person name="Debuchy R."/>
            <person name="Gladieux P."/>
            <person name="Thoren M.H."/>
            <person name="Johannesson H."/>
        </authorList>
    </citation>
    <scope>NUCLEOTIDE SEQUENCE</scope>
    <source>
        <strain evidence="4">CBS 232.78</strain>
    </source>
</reference>
<keyword evidence="2" id="KW-0472">Membrane</keyword>
<keyword evidence="2" id="KW-1133">Transmembrane helix</keyword>
<accession>A0AAE0KKN5</accession>
<dbReference type="PANTHER" id="PTHR34502">
    <property type="entry name" value="DUF6594 DOMAIN-CONTAINING PROTEIN-RELATED"/>
    <property type="match status" value="1"/>
</dbReference>
<proteinExistence type="predicted"/>
<feature type="transmembrane region" description="Helical" evidence="2">
    <location>
        <begin position="321"/>
        <end position="340"/>
    </location>
</feature>
<name>A0AAE0KKN5_9PEZI</name>
<evidence type="ECO:0000256" key="2">
    <source>
        <dbReference type="SAM" id="Phobius"/>
    </source>
</evidence>
<feature type="region of interest" description="Disordered" evidence="1">
    <location>
        <begin position="20"/>
        <end position="45"/>
    </location>
</feature>
<dbReference type="Pfam" id="PF20237">
    <property type="entry name" value="DUF6594"/>
    <property type="match status" value="1"/>
</dbReference>
<protein>
    <recommendedName>
        <fullName evidence="3">DUF6594 domain-containing protein</fullName>
    </recommendedName>
</protein>
<dbReference type="EMBL" id="JAULSW010000006">
    <property type="protein sequence ID" value="KAK3378228.1"/>
    <property type="molecule type" value="Genomic_DNA"/>
</dbReference>
<dbReference type="PANTHER" id="PTHR34502:SF5">
    <property type="entry name" value="DUF6594 DOMAIN-CONTAINING PROTEIN"/>
    <property type="match status" value="1"/>
</dbReference>
<evidence type="ECO:0000256" key="1">
    <source>
        <dbReference type="SAM" id="MobiDB-lite"/>
    </source>
</evidence>
<reference evidence="4" key="1">
    <citation type="journal article" date="2023" name="Mol. Phylogenet. Evol.">
        <title>Genome-scale phylogeny and comparative genomics of the fungal order Sordariales.</title>
        <authorList>
            <person name="Hensen N."/>
            <person name="Bonometti L."/>
            <person name="Westerberg I."/>
            <person name="Brannstrom I.O."/>
            <person name="Guillou S."/>
            <person name="Cros-Aarteil S."/>
            <person name="Calhoun S."/>
            <person name="Haridas S."/>
            <person name="Kuo A."/>
            <person name="Mondo S."/>
            <person name="Pangilinan J."/>
            <person name="Riley R."/>
            <person name="LaButti K."/>
            <person name="Andreopoulos B."/>
            <person name="Lipzen A."/>
            <person name="Chen C."/>
            <person name="Yan M."/>
            <person name="Daum C."/>
            <person name="Ng V."/>
            <person name="Clum A."/>
            <person name="Steindorff A."/>
            <person name="Ohm R.A."/>
            <person name="Martin F."/>
            <person name="Silar P."/>
            <person name="Natvig D.O."/>
            <person name="Lalanne C."/>
            <person name="Gautier V."/>
            <person name="Ament-Velasquez S.L."/>
            <person name="Kruys A."/>
            <person name="Hutchinson M.I."/>
            <person name="Powell A.J."/>
            <person name="Barry K."/>
            <person name="Miller A.N."/>
            <person name="Grigoriev I.V."/>
            <person name="Debuchy R."/>
            <person name="Gladieux P."/>
            <person name="Hiltunen Thoren M."/>
            <person name="Johannesson H."/>
        </authorList>
    </citation>
    <scope>NUCLEOTIDE SEQUENCE</scope>
    <source>
        <strain evidence="4">CBS 232.78</strain>
    </source>
</reference>
<organism evidence="4 5">
    <name type="scientific">Podospora didyma</name>
    <dbReference type="NCBI Taxonomy" id="330526"/>
    <lineage>
        <taxon>Eukaryota</taxon>
        <taxon>Fungi</taxon>
        <taxon>Dikarya</taxon>
        <taxon>Ascomycota</taxon>
        <taxon>Pezizomycotina</taxon>
        <taxon>Sordariomycetes</taxon>
        <taxon>Sordariomycetidae</taxon>
        <taxon>Sordariales</taxon>
        <taxon>Podosporaceae</taxon>
        <taxon>Podospora</taxon>
    </lineage>
</organism>
<feature type="transmembrane region" description="Helical" evidence="2">
    <location>
        <begin position="265"/>
        <end position="288"/>
    </location>
</feature>
<dbReference type="Proteomes" id="UP001285441">
    <property type="component" value="Unassembled WGS sequence"/>
</dbReference>
<feature type="compositionally biased region" description="Basic and acidic residues" evidence="1">
    <location>
        <begin position="112"/>
        <end position="124"/>
    </location>
</feature>
<keyword evidence="2" id="KW-0812">Transmembrane</keyword>
<evidence type="ECO:0000313" key="4">
    <source>
        <dbReference type="EMBL" id="KAK3378228.1"/>
    </source>
</evidence>
<gene>
    <name evidence="4" type="ORF">B0H63DRAFT_525471</name>
</gene>
<dbReference type="InterPro" id="IPR046529">
    <property type="entry name" value="DUF6594"/>
</dbReference>
<feature type="region of interest" description="Disordered" evidence="1">
    <location>
        <begin position="112"/>
        <end position="137"/>
    </location>
</feature>
<evidence type="ECO:0000313" key="5">
    <source>
        <dbReference type="Proteomes" id="UP001285441"/>
    </source>
</evidence>
<evidence type="ECO:0000259" key="3">
    <source>
        <dbReference type="Pfam" id="PF20237"/>
    </source>
</evidence>